<proteinExistence type="predicted"/>
<name>A0A7K0ENH9_9BACT</name>
<accession>A0A7K0ENH9</accession>
<reference evidence="2 3" key="1">
    <citation type="journal article" date="2018" name="Antonie Van Leeuwenhoek">
        <title>Larkinella terrae sp. nov., isolated from soil on Jeju Island, South Korea.</title>
        <authorList>
            <person name="Ten L.N."/>
            <person name="Jeon J."/>
            <person name="Park S.J."/>
            <person name="Park S."/>
            <person name="Lee S.Y."/>
            <person name="Kim M.K."/>
            <person name="Jung H.Y."/>
        </authorList>
    </citation>
    <scope>NUCLEOTIDE SEQUENCE [LARGE SCALE GENOMIC DNA]</scope>
    <source>
        <strain evidence="2 3">KCTC 52001</strain>
    </source>
</reference>
<evidence type="ECO:0000313" key="3">
    <source>
        <dbReference type="Proteomes" id="UP000441754"/>
    </source>
</evidence>
<evidence type="ECO:0000313" key="2">
    <source>
        <dbReference type="EMBL" id="MRS63101.1"/>
    </source>
</evidence>
<evidence type="ECO:0000259" key="1">
    <source>
        <dbReference type="Pfam" id="PF23871"/>
    </source>
</evidence>
<dbReference type="Proteomes" id="UP000441754">
    <property type="component" value="Unassembled WGS sequence"/>
</dbReference>
<feature type="domain" description="DUF7226" evidence="1">
    <location>
        <begin position="49"/>
        <end position="150"/>
    </location>
</feature>
<keyword evidence="3" id="KW-1185">Reference proteome</keyword>
<dbReference type="EMBL" id="WJXZ01000010">
    <property type="protein sequence ID" value="MRS63101.1"/>
    <property type="molecule type" value="Genomic_DNA"/>
</dbReference>
<organism evidence="2 3">
    <name type="scientific">Larkinella terrae</name>
    <dbReference type="NCBI Taxonomy" id="2025311"/>
    <lineage>
        <taxon>Bacteria</taxon>
        <taxon>Pseudomonadati</taxon>
        <taxon>Bacteroidota</taxon>
        <taxon>Cytophagia</taxon>
        <taxon>Cytophagales</taxon>
        <taxon>Spirosomataceae</taxon>
        <taxon>Larkinella</taxon>
    </lineage>
</organism>
<comment type="caution">
    <text evidence="2">The sequence shown here is derived from an EMBL/GenBank/DDBJ whole genome shotgun (WGS) entry which is preliminary data.</text>
</comment>
<gene>
    <name evidence="2" type="ORF">GJJ30_17510</name>
</gene>
<dbReference type="OrthoDB" id="9764212at2"/>
<dbReference type="InterPro" id="IPR055650">
    <property type="entry name" value="DUF7226"/>
</dbReference>
<dbReference type="RefSeq" id="WP_154176481.1">
    <property type="nucleotide sequence ID" value="NZ_WJXZ01000010.1"/>
</dbReference>
<protein>
    <recommendedName>
        <fullName evidence="1">DUF7226 domain-containing protein</fullName>
    </recommendedName>
</protein>
<dbReference type="AlphaFoldDB" id="A0A7K0ENH9"/>
<sequence>MQLQSFLIPQADTIEHVVRVIVAVGNGARRDYELVSDIPELNKSSQDNMARQGRYYRHAAELLGLIYNHRNQATLTALGEEFLQNSSIKNPVFIKAVLEIEAVQRLLPFLEKSDSVTKEQIADFFYEIGPQDTDVTTVPRRVSTLLSWLETLNIIRKENGYFHFQSFIIPEVPILNFIDDHQPLLPTPAELTDFQTISERVARAEEAILVYKDLARLDRAIGAHNRLVNLVANRISVAGGIPKSNQLIDLATSIGEDFLFEMKSTNNGNTRSQVRRGISQLNEYRYLQNKKEANLVLVIENELDTSNKWMLDYLESDQGIALIWDGDDLLHASEATRAKLPFLGLVP</sequence>
<dbReference type="Pfam" id="PF23871">
    <property type="entry name" value="DUF7226"/>
    <property type="match status" value="1"/>
</dbReference>